<feature type="non-terminal residue" evidence="5">
    <location>
        <position position="109"/>
    </location>
</feature>
<organism evidence="5 6">
    <name type="scientific">Paramuricea clavata</name>
    <name type="common">Red gorgonian</name>
    <name type="synonym">Violescent sea-whip</name>
    <dbReference type="NCBI Taxonomy" id="317549"/>
    <lineage>
        <taxon>Eukaryota</taxon>
        <taxon>Metazoa</taxon>
        <taxon>Cnidaria</taxon>
        <taxon>Anthozoa</taxon>
        <taxon>Octocorallia</taxon>
        <taxon>Malacalcyonacea</taxon>
        <taxon>Plexauridae</taxon>
        <taxon>Paramuricea</taxon>
    </lineage>
</organism>
<keyword evidence="5" id="KW-0406">Ion transport</keyword>
<comment type="caution">
    <text evidence="5">The sequence shown here is derived from an EMBL/GenBank/DDBJ whole genome shotgun (WGS) entry which is preliminary data.</text>
</comment>
<keyword evidence="5" id="KW-0407">Ion channel</keyword>
<dbReference type="SUPFAM" id="SSF81324">
    <property type="entry name" value="Voltage-gated potassium channels"/>
    <property type="match status" value="1"/>
</dbReference>
<evidence type="ECO:0000256" key="1">
    <source>
        <dbReference type="ARBA" id="ARBA00004141"/>
    </source>
</evidence>
<dbReference type="GO" id="GO:0005886">
    <property type="term" value="C:plasma membrane"/>
    <property type="evidence" value="ECO:0007669"/>
    <property type="project" value="TreeGrafter"/>
</dbReference>
<evidence type="ECO:0000256" key="3">
    <source>
        <dbReference type="ARBA" id="ARBA00022989"/>
    </source>
</evidence>
<dbReference type="EMBL" id="CACRXK020010023">
    <property type="protein sequence ID" value="CAB4018472.1"/>
    <property type="molecule type" value="Genomic_DNA"/>
</dbReference>
<gene>
    <name evidence="5" type="ORF">PACLA_8A074044</name>
</gene>
<dbReference type="GO" id="GO:0022841">
    <property type="term" value="F:potassium ion leak channel activity"/>
    <property type="evidence" value="ECO:0007669"/>
    <property type="project" value="TreeGrafter"/>
</dbReference>
<keyword evidence="6" id="KW-1185">Reference proteome</keyword>
<proteinExistence type="predicted"/>
<keyword evidence="2" id="KW-0812">Transmembrane</keyword>
<comment type="subcellular location">
    <subcellularLocation>
        <location evidence="1">Membrane</location>
        <topology evidence="1">Multi-pass membrane protein</topology>
    </subcellularLocation>
</comment>
<dbReference type="PANTHER" id="PTHR11003">
    <property type="entry name" value="POTASSIUM CHANNEL, SUBFAMILY K"/>
    <property type="match status" value="1"/>
</dbReference>
<dbReference type="OrthoDB" id="297496at2759"/>
<dbReference type="Gene3D" id="1.10.287.70">
    <property type="match status" value="1"/>
</dbReference>
<keyword evidence="5" id="KW-0813">Transport</keyword>
<accession>A0A6S7JPN6</accession>
<evidence type="ECO:0000256" key="4">
    <source>
        <dbReference type="ARBA" id="ARBA00023136"/>
    </source>
</evidence>
<evidence type="ECO:0000313" key="5">
    <source>
        <dbReference type="EMBL" id="CAB4018472.1"/>
    </source>
</evidence>
<reference evidence="5" key="1">
    <citation type="submission" date="2020-04" db="EMBL/GenBank/DDBJ databases">
        <authorList>
            <person name="Alioto T."/>
            <person name="Alioto T."/>
            <person name="Gomez Garrido J."/>
        </authorList>
    </citation>
    <scope>NUCLEOTIDE SEQUENCE</scope>
    <source>
        <strain evidence="5">A484AB</strain>
    </source>
</reference>
<name>A0A6S7JPN6_PARCT</name>
<evidence type="ECO:0000256" key="2">
    <source>
        <dbReference type="ARBA" id="ARBA00022692"/>
    </source>
</evidence>
<dbReference type="GO" id="GO:0015271">
    <property type="term" value="F:outward rectifier potassium channel activity"/>
    <property type="evidence" value="ECO:0007669"/>
    <property type="project" value="TreeGrafter"/>
</dbReference>
<sequence length="109" mass="12420">MGVFFIEFFRSLKKPTKYMLGRTLLFFAYLVFGALVFQAIESGAENGRKQQLESVKEQVARKYGISDRDLKLLVDEIEMAVDGGYLKADYDRWNFAGSLLFTSTVVTTI</sequence>
<evidence type="ECO:0000313" key="6">
    <source>
        <dbReference type="Proteomes" id="UP001152795"/>
    </source>
</evidence>
<dbReference type="InterPro" id="IPR003280">
    <property type="entry name" value="2pore_dom_K_chnl"/>
</dbReference>
<dbReference type="GO" id="GO:0030322">
    <property type="term" value="P:stabilization of membrane potential"/>
    <property type="evidence" value="ECO:0007669"/>
    <property type="project" value="TreeGrafter"/>
</dbReference>
<keyword evidence="4" id="KW-0472">Membrane</keyword>
<protein>
    <submittedName>
        <fullName evidence="5">Two pore potassium channel sup-9-like</fullName>
    </submittedName>
</protein>
<keyword evidence="3" id="KW-1133">Transmembrane helix</keyword>
<dbReference type="AlphaFoldDB" id="A0A6S7JPN6"/>
<dbReference type="Proteomes" id="UP001152795">
    <property type="component" value="Unassembled WGS sequence"/>
</dbReference>
<dbReference type="PANTHER" id="PTHR11003:SF345">
    <property type="entry name" value="TWIK FAMILY OF POTASSIUM CHANNELS PROTEIN 18"/>
    <property type="match status" value="1"/>
</dbReference>